<dbReference type="AlphaFoldDB" id="A0A4V2SXH1"/>
<dbReference type="GO" id="GO:0006203">
    <property type="term" value="P:dGTP catabolic process"/>
    <property type="evidence" value="ECO:0007669"/>
    <property type="project" value="TreeGrafter"/>
</dbReference>
<dbReference type="SUPFAM" id="SSF53790">
    <property type="entry name" value="Tetrapyrrole methylase"/>
    <property type="match status" value="1"/>
</dbReference>
<dbReference type="InterPro" id="IPR048015">
    <property type="entry name" value="NTP-PPase_MazG-like_N"/>
</dbReference>
<dbReference type="CDD" id="cd11528">
    <property type="entry name" value="NTP-PPase_MazG_Nterm"/>
    <property type="match status" value="1"/>
</dbReference>
<dbReference type="Pfam" id="PF03819">
    <property type="entry name" value="MazG"/>
    <property type="match status" value="1"/>
</dbReference>
<name>A0A4V2SXH1_9BACL</name>
<dbReference type="CDD" id="cd11529">
    <property type="entry name" value="NTP-PPase_MazG_Cterm"/>
    <property type="match status" value="1"/>
</dbReference>
<dbReference type="Gene3D" id="3.40.1010.10">
    <property type="entry name" value="Cobalt-precorrin-4 Transmethylase, Domain 1"/>
    <property type="match status" value="1"/>
</dbReference>
<keyword evidence="4" id="KW-1185">Reference proteome</keyword>
<dbReference type="InterPro" id="IPR011551">
    <property type="entry name" value="NTP_PyrPHydrolase_MazG"/>
</dbReference>
<dbReference type="InterPro" id="IPR024180">
    <property type="entry name" value="Tetrapyrrole_Mease/MazG_pred"/>
</dbReference>
<evidence type="ECO:0000313" key="3">
    <source>
        <dbReference type="EMBL" id="TCP66216.1"/>
    </source>
</evidence>
<dbReference type="EMBL" id="SLXV01000026">
    <property type="protein sequence ID" value="TCP66216.1"/>
    <property type="molecule type" value="Genomic_DNA"/>
</dbReference>
<dbReference type="PANTHER" id="PTHR30522:SF0">
    <property type="entry name" value="NUCLEOSIDE TRIPHOSPHATE PYROPHOSPHOHYDROLASE"/>
    <property type="match status" value="1"/>
</dbReference>
<dbReference type="NCBIfam" id="TIGR00444">
    <property type="entry name" value="mazG"/>
    <property type="match status" value="1"/>
</dbReference>
<dbReference type="OrthoDB" id="9808939at2"/>
<reference evidence="3 4" key="1">
    <citation type="submission" date="2019-03" db="EMBL/GenBank/DDBJ databases">
        <title>Genomic Encyclopedia of Type Strains, Phase IV (KMG-IV): sequencing the most valuable type-strain genomes for metagenomic binning, comparative biology and taxonomic classification.</title>
        <authorList>
            <person name="Goeker M."/>
        </authorList>
    </citation>
    <scope>NUCLEOTIDE SEQUENCE [LARGE SCALE GENOMIC DNA]</scope>
    <source>
        <strain evidence="3 4">DSM 46831</strain>
    </source>
</reference>
<dbReference type="NCBIfam" id="NF007113">
    <property type="entry name" value="PRK09562.1"/>
    <property type="match status" value="1"/>
</dbReference>
<dbReference type="FunFam" id="1.10.287.1080:FF:000001">
    <property type="entry name" value="Nucleoside triphosphate pyrophosphohydrolase"/>
    <property type="match status" value="1"/>
</dbReference>
<dbReference type="Gene3D" id="1.10.287.1080">
    <property type="entry name" value="MazG-like"/>
    <property type="match status" value="2"/>
</dbReference>
<dbReference type="GO" id="GO:0046047">
    <property type="term" value="P:TTP catabolic process"/>
    <property type="evidence" value="ECO:0007669"/>
    <property type="project" value="TreeGrafter"/>
</dbReference>
<protein>
    <submittedName>
        <fullName evidence="3">Tetrapyrrole methylase family protein/MazG family protein</fullName>
    </submittedName>
</protein>
<dbReference type="GO" id="GO:0006950">
    <property type="term" value="P:response to stress"/>
    <property type="evidence" value="ECO:0007669"/>
    <property type="project" value="UniProtKB-ARBA"/>
</dbReference>
<dbReference type="InterPro" id="IPR014777">
    <property type="entry name" value="4pyrrole_Mease_sub1"/>
</dbReference>
<dbReference type="GO" id="GO:0046061">
    <property type="term" value="P:dATP catabolic process"/>
    <property type="evidence" value="ECO:0007669"/>
    <property type="project" value="TreeGrafter"/>
</dbReference>
<proteinExistence type="predicted"/>
<keyword evidence="3" id="KW-0489">Methyltransferase</keyword>
<dbReference type="SUPFAM" id="SSF101386">
    <property type="entry name" value="all-alpha NTP pyrophosphatases"/>
    <property type="match status" value="2"/>
</dbReference>
<feature type="domain" description="NTP pyrophosphohydrolase MazG-like" evidence="2">
    <location>
        <begin position="257"/>
        <end position="330"/>
    </location>
</feature>
<dbReference type="GO" id="GO:0046052">
    <property type="term" value="P:UTP catabolic process"/>
    <property type="evidence" value="ECO:0007669"/>
    <property type="project" value="TreeGrafter"/>
</dbReference>
<comment type="caution">
    <text evidence="3">The sequence shown here is derived from an EMBL/GenBank/DDBJ whole genome shotgun (WGS) entry which is preliminary data.</text>
</comment>
<evidence type="ECO:0000259" key="1">
    <source>
        <dbReference type="Pfam" id="PF00590"/>
    </source>
</evidence>
<gene>
    <name evidence="3" type="ORF">EDD57_1263</name>
</gene>
<dbReference type="InterPro" id="IPR000878">
    <property type="entry name" value="4pyrrol_Mease"/>
</dbReference>
<evidence type="ECO:0000259" key="2">
    <source>
        <dbReference type="Pfam" id="PF03819"/>
    </source>
</evidence>
<evidence type="ECO:0000313" key="4">
    <source>
        <dbReference type="Proteomes" id="UP000294746"/>
    </source>
</evidence>
<dbReference type="InterPro" id="IPR004518">
    <property type="entry name" value="MazG-like_dom"/>
</dbReference>
<dbReference type="InterPro" id="IPR048011">
    <property type="entry name" value="NTP-PPase_MazG-like_C"/>
</dbReference>
<dbReference type="PIRSF" id="PIRSF002845">
    <property type="entry name" value="Ttrprl_mtas_MazG"/>
    <property type="match status" value="1"/>
</dbReference>
<dbReference type="GO" id="GO:0047429">
    <property type="term" value="F:nucleoside triphosphate diphosphatase activity"/>
    <property type="evidence" value="ECO:0007669"/>
    <property type="project" value="InterPro"/>
</dbReference>
<dbReference type="GO" id="GO:0008168">
    <property type="term" value="F:methyltransferase activity"/>
    <property type="evidence" value="ECO:0007669"/>
    <property type="project" value="UniProtKB-KW"/>
</dbReference>
<dbReference type="InterPro" id="IPR035013">
    <property type="entry name" value="YabN_N"/>
</dbReference>
<dbReference type="InterPro" id="IPR035996">
    <property type="entry name" value="4pyrrol_Methylase_sf"/>
</dbReference>
<dbReference type="GO" id="GO:0046081">
    <property type="term" value="P:dUTP catabolic process"/>
    <property type="evidence" value="ECO:0007669"/>
    <property type="project" value="TreeGrafter"/>
</dbReference>
<keyword evidence="3" id="KW-0808">Transferase</keyword>
<dbReference type="GO" id="GO:0046076">
    <property type="term" value="P:dTTP catabolic process"/>
    <property type="evidence" value="ECO:0007669"/>
    <property type="project" value="TreeGrafter"/>
</dbReference>
<feature type="domain" description="Tetrapyrrole methylase" evidence="1">
    <location>
        <begin position="4"/>
        <end position="209"/>
    </location>
</feature>
<dbReference type="RefSeq" id="WP_131849120.1">
    <property type="nucleotide sequence ID" value="NZ_SLXV01000026.1"/>
</dbReference>
<dbReference type="GO" id="GO:0032259">
    <property type="term" value="P:methylation"/>
    <property type="evidence" value="ECO:0007669"/>
    <property type="project" value="UniProtKB-KW"/>
</dbReference>
<sequence>MKHTITIVGLGFGDEASLNIGTWNLLQNAPAIWLRTEKHPVVGWMKQQGVCFHSFDEVYEKHAQFEEVYKEIASQLIRLAEEHQQVVYAVPGHPMVAERTVQILLKEQAESGIEVEIIGGGSFLDAAFARLQIDPIEGFQMVDGNDLQAHQLNPRMHILVGQVYDRLVASDVKLSLMEVYPADHNVIIGTALGIPSLEKIVEVPLYELDHEDSFTDLSTVYVPPVPLESGLYRQFDFLVEIIETLRGPDGCPWDRKQTHESLRPYLIEESYEAIEAINNGDEDSLADELGDVLLQVLLHAQIGRDEGTFDIRDVIENLSDKMIRRHPHVFGETEVTDSDQVISNWQEIKKQELGEYAQEEESILSGIPKEYPTLLKSFEMQKKAAKAGFDWDSVEGVLAKVHEELEEVVQAQNQEEREEELGDLLFSLGSLARWLQVDPEQSLIRANQKFLYRFSYLEEKASELGQPIQEISMEQLDTWWNEAKNV</sequence>
<dbReference type="Proteomes" id="UP000294746">
    <property type="component" value="Unassembled WGS sequence"/>
</dbReference>
<organism evidence="3 4">
    <name type="scientific">Baia soyae</name>
    <dbReference type="NCBI Taxonomy" id="1544746"/>
    <lineage>
        <taxon>Bacteria</taxon>
        <taxon>Bacillati</taxon>
        <taxon>Bacillota</taxon>
        <taxon>Bacilli</taxon>
        <taxon>Bacillales</taxon>
        <taxon>Thermoactinomycetaceae</taxon>
        <taxon>Baia</taxon>
    </lineage>
</organism>
<dbReference type="PANTHER" id="PTHR30522">
    <property type="entry name" value="NUCLEOSIDE TRIPHOSPHATE PYROPHOSPHOHYDROLASE"/>
    <property type="match status" value="1"/>
</dbReference>
<accession>A0A4V2SXH1</accession>
<dbReference type="CDD" id="cd11723">
    <property type="entry name" value="YabN_N_like"/>
    <property type="match status" value="1"/>
</dbReference>
<dbReference type="Pfam" id="PF00590">
    <property type="entry name" value="TP_methylase"/>
    <property type="match status" value="1"/>
</dbReference>